<comment type="caution">
    <text evidence="2">The sequence shown here is derived from an EMBL/GenBank/DDBJ whole genome shotgun (WGS) entry which is preliminary data.</text>
</comment>
<dbReference type="EMBL" id="JAAXLA010000020">
    <property type="protein sequence ID" value="NMH98243.1"/>
    <property type="molecule type" value="Genomic_DNA"/>
</dbReference>
<name>A0ABX1S9J7_9PSEU</name>
<evidence type="ECO:0000313" key="2">
    <source>
        <dbReference type="EMBL" id="NMH98243.1"/>
    </source>
</evidence>
<dbReference type="PANTHER" id="PTHR43615">
    <property type="entry name" value="PHOSPHOENOLPYRUVATE SYNTHASE-RELATED"/>
    <property type="match status" value="1"/>
</dbReference>
<protein>
    <submittedName>
        <fullName evidence="2">Phosphoenolpyruvate-utilizing protein</fullName>
    </submittedName>
</protein>
<dbReference type="InterPro" id="IPR051549">
    <property type="entry name" value="PEP_Utilizing_Enz"/>
</dbReference>
<feature type="domain" description="PEP-utilising enzyme mobile" evidence="1">
    <location>
        <begin position="504"/>
        <end position="574"/>
    </location>
</feature>
<dbReference type="InterPro" id="IPR036637">
    <property type="entry name" value="Phosphohistidine_dom_sf"/>
</dbReference>
<reference evidence="2 3" key="1">
    <citation type="submission" date="2020-04" db="EMBL/GenBank/DDBJ databases">
        <authorList>
            <person name="Klaysubun C."/>
            <person name="Duangmal K."/>
            <person name="Lipun K."/>
        </authorList>
    </citation>
    <scope>NUCLEOTIDE SEQUENCE [LARGE SCALE GENOMIC DNA]</scope>
    <source>
        <strain evidence="2 3">K10HN5</strain>
    </source>
</reference>
<dbReference type="Gene3D" id="3.50.30.10">
    <property type="entry name" value="Phosphohistidine domain"/>
    <property type="match status" value="1"/>
</dbReference>
<dbReference type="RefSeq" id="WP_169381683.1">
    <property type="nucleotide sequence ID" value="NZ_JAAXLA010000020.1"/>
</dbReference>
<sequence>MVDITKPWVVDTPLSEQYPIYTRSNVAEVAPNPATPLMWTCIGGLPGEHEWRRALVEFGAFDLDEFDPDRIEIQGLVHGYLYLNVSIQRIFGVRMPGASPDLIDRTYFGNRHVVRPYDPRPQDSDPKYTERIMASIGRLLSGEGVSGFDDDAAAAARVREERPDLASASERELLERFSTVLDGPYRPVARKHYSLVYESSVATGMLTQALAPLEDPSLEVRLISGYGGVDSAAPSYALWDLSRLVAASPDLTAEFAAGAKGVAERLRSLGTPEADRFLEEFATFQRRFGSRGTDEWEICPQTWETHPELPLGMVDRMRLQPDDRAPGLRAAQLRAEREELEAQVRERLAGTPEALAAFDTAAALVARIMLTRERSKTTAVRLMHEARMAVQELGRRYAAAGHFSRLEDISMVRRDELEALVADPASFRDAVAERRAWYEQLDELDPPFIVDGTPPPVSTWPKKKEPAVEVARSGDILAGLAACPGVVTGPARIVHDPEDAAELQPGEILVARMTDPGWTPLFVSAAAVVVSVGATLSHAAIVSRELGIPCVVGVEHAQKRIADGTILTVDGTAGLVTVA</sequence>
<accession>A0ABX1S9J7</accession>
<dbReference type="Pfam" id="PF00391">
    <property type="entry name" value="PEP-utilizers"/>
    <property type="match status" value="1"/>
</dbReference>
<proteinExistence type="predicted"/>
<gene>
    <name evidence="2" type="ORF">HF526_13110</name>
</gene>
<dbReference type="InterPro" id="IPR008279">
    <property type="entry name" value="PEP-util_enz_mobile_dom"/>
</dbReference>
<evidence type="ECO:0000313" key="3">
    <source>
        <dbReference type="Proteomes" id="UP000820669"/>
    </source>
</evidence>
<keyword evidence="3" id="KW-1185">Reference proteome</keyword>
<dbReference type="PANTHER" id="PTHR43615:SF1">
    <property type="entry name" value="PPDK_N DOMAIN-CONTAINING PROTEIN"/>
    <property type="match status" value="1"/>
</dbReference>
<evidence type="ECO:0000259" key="1">
    <source>
        <dbReference type="Pfam" id="PF00391"/>
    </source>
</evidence>
<dbReference type="SUPFAM" id="SSF52009">
    <property type="entry name" value="Phosphohistidine domain"/>
    <property type="match status" value="1"/>
</dbReference>
<organism evidence="2 3">
    <name type="scientific">Pseudonocardia acidicola</name>
    <dbReference type="NCBI Taxonomy" id="2724939"/>
    <lineage>
        <taxon>Bacteria</taxon>
        <taxon>Bacillati</taxon>
        <taxon>Actinomycetota</taxon>
        <taxon>Actinomycetes</taxon>
        <taxon>Pseudonocardiales</taxon>
        <taxon>Pseudonocardiaceae</taxon>
        <taxon>Pseudonocardia</taxon>
    </lineage>
</organism>
<dbReference type="Proteomes" id="UP000820669">
    <property type="component" value="Unassembled WGS sequence"/>
</dbReference>